<dbReference type="PATRIC" id="fig|1002367.3.peg.953"/>
<feature type="transmembrane region" description="Helical" evidence="6">
    <location>
        <begin position="441"/>
        <end position="460"/>
    </location>
</feature>
<comment type="subcellular location">
    <subcellularLocation>
        <location evidence="1">Cell membrane</location>
        <topology evidence="1">Multi-pass membrane protein</topology>
    </subcellularLocation>
</comment>
<evidence type="ECO:0000256" key="2">
    <source>
        <dbReference type="ARBA" id="ARBA00022475"/>
    </source>
</evidence>
<dbReference type="GeneID" id="78336916"/>
<dbReference type="Proteomes" id="UP000004407">
    <property type="component" value="Unassembled WGS sequence"/>
</dbReference>
<evidence type="ECO:0000256" key="3">
    <source>
        <dbReference type="ARBA" id="ARBA00022692"/>
    </source>
</evidence>
<dbReference type="PANTHER" id="PTHR30250">
    <property type="entry name" value="PST FAMILY PREDICTED COLANIC ACID TRANSPORTER"/>
    <property type="match status" value="1"/>
</dbReference>
<feature type="transmembrane region" description="Helical" evidence="6">
    <location>
        <begin position="92"/>
        <end position="115"/>
    </location>
</feature>
<dbReference type="eggNOG" id="COG2244">
    <property type="taxonomic scope" value="Bacteria"/>
</dbReference>
<dbReference type="HOGENOM" id="CLU_040274_1_0_10"/>
<evidence type="ECO:0000313" key="8">
    <source>
        <dbReference type="Proteomes" id="UP000004407"/>
    </source>
</evidence>
<feature type="transmembrane region" description="Helical" evidence="6">
    <location>
        <begin position="472"/>
        <end position="494"/>
    </location>
</feature>
<evidence type="ECO:0000256" key="1">
    <source>
        <dbReference type="ARBA" id="ARBA00004651"/>
    </source>
</evidence>
<evidence type="ECO:0000256" key="6">
    <source>
        <dbReference type="SAM" id="Phobius"/>
    </source>
</evidence>
<feature type="transmembrane region" description="Helical" evidence="6">
    <location>
        <begin position="389"/>
        <end position="419"/>
    </location>
</feature>
<evidence type="ECO:0000256" key="4">
    <source>
        <dbReference type="ARBA" id="ARBA00022989"/>
    </source>
</evidence>
<dbReference type="AlphaFoldDB" id="G6AX42"/>
<proteinExistence type="predicted"/>
<reference evidence="7 8" key="1">
    <citation type="submission" date="2011-08" db="EMBL/GenBank/DDBJ databases">
        <authorList>
            <person name="Weinstock G."/>
            <person name="Sodergren E."/>
            <person name="Clifton S."/>
            <person name="Fulton L."/>
            <person name="Fulton B."/>
            <person name="Courtney L."/>
            <person name="Fronick C."/>
            <person name="Harrison M."/>
            <person name="Strong C."/>
            <person name="Farmer C."/>
            <person name="Delahaunty K."/>
            <person name="Markovic C."/>
            <person name="Hall O."/>
            <person name="Minx P."/>
            <person name="Tomlinson C."/>
            <person name="Mitreva M."/>
            <person name="Hou S."/>
            <person name="Chen J."/>
            <person name="Wollam A."/>
            <person name="Pepin K.H."/>
            <person name="Johnson M."/>
            <person name="Bhonagiri V."/>
            <person name="Zhang X."/>
            <person name="Suruliraj S."/>
            <person name="Warren W."/>
            <person name="Chinwalla A."/>
            <person name="Mardis E.R."/>
            <person name="Wilson R.K."/>
        </authorList>
    </citation>
    <scope>NUCLEOTIDE SEQUENCE [LARGE SCALE GENOMIC DNA]</scope>
    <source>
        <strain evidence="7 8">DSM 18206</strain>
    </source>
</reference>
<keyword evidence="2" id="KW-1003">Cell membrane</keyword>
<accession>G6AX42</accession>
<keyword evidence="4 6" id="KW-1133">Transmembrane helix</keyword>
<keyword evidence="3 6" id="KW-0812">Transmembrane</keyword>
<dbReference type="PANTHER" id="PTHR30250:SF26">
    <property type="entry name" value="PSMA PROTEIN"/>
    <property type="match status" value="1"/>
</dbReference>
<dbReference type="RefSeq" id="WP_007899002.1">
    <property type="nucleotide sequence ID" value="NZ_JH379409.1"/>
</dbReference>
<keyword evidence="5 6" id="KW-0472">Membrane</keyword>
<organism evidence="7 8">
    <name type="scientific">Leyella stercorea DSM 18206</name>
    <dbReference type="NCBI Taxonomy" id="1002367"/>
    <lineage>
        <taxon>Bacteria</taxon>
        <taxon>Pseudomonadati</taxon>
        <taxon>Bacteroidota</taxon>
        <taxon>Bacteroidia</taxon>
        <taxon>Bacteroidales</taxon>
        <taxon>Prevotellaceae</taxon>
        <taxon>Leyella</taxon>
    </lineage>
</organism>
<feature type="transmembrane region" description="Helical" evidence="6">
    <location>
        <begin position="157"/>
        <end position="176"/>
    </location>
</feature>
<feature type="transmembrane region" description="Helical" evidence="6">
    <location>
        <begin position="245"/>
        <end position="265"/>
    </location>
</feature>
<gene>
    <name evidence="7" type="ORF">HMPREF0673_01192</name>
</gene>
<feature type="transmembrane region" description="Helical" evidence="6">
    <location>
        <begin position="316"/>
        <end position="337"/>
    </location>
</feature>
<protein>
    <recommendedName>
        <fullName evidence="9">Polysaccharide biosynthesis protein</fullName>
    </recommendedName>
</protein>
<evidence type="ECO:0008006" key="9">
    <source>
        <dbReference type="Google" id="ProtNLM"/>
    </source>
</evidence>
<dbReference type="InterPro" id="IPR050833">
    <property type="entry name" value="Poly_Biosynth_Transport"/>
</dbReference>
<feature type="transmembrane region" description="Helical" evidence="6">
    <location>
        <begin position="12"/>
        <end position="29"/>
    </location>
</feature>
<evidence type="ECO:0000256" key="5">
    <source>
        <dbReference type="ARBA" id="ARBA00023136"/>
    </source>
</evidence>
<feature type="transmembrane region" description="Helical" evidence="6">
    <location>
        <begin position="121"/>
        <end position="145"/>
    </location>
</feature>
<feature type="transmembrane region" description="Helical" evidence="6">
    <location>
        <begin position="182"/>
        <end position="204"/>
    </location>
</feature>
<comment type="caution">
    <text evidence="7">The sequence shown here is derived from an EMBL/GenBank/DDBJ whole genome shotgun (WGS) entry which is preliminary data.</text>
</comment>
<feature type="transmembrane region" description="Helical" evidence="6">
    <location>
        <begin position="343"/>
        <end position="360"/>
    </location>
</feature>
<evidence type="ECO:0000313" key="7">
    <source>
        <dbReference type="EMBL" id="EHJ40818.1"/>
    </source>
</evidence>
<name>G6AX42_9BACT</name>
<dbReference type="EMBL" id="AFZZ01000104">
    <property type="protein sequence ID" value="EHJ40818.1"/>
    <property type="molecule type" value="Genomic_DNA"/>
</dbReference>
<feature type="transmembrane region" description="Helical" evidence="6">
    <location>
        <begin position="49"/>
        <end position="72"/>
    </location>
</feature>
<dbReference type="GO" id="GO:0005886">
    <property type="term" value="C:plasma membrane"/>
    <property type="evidence" value="ECO:0007669"/>
    <property type="project" value="UniProtKB-SubCell"/>
</dbReference>
<sequence length="512" mass="59156">MNESRVKKGLLNAKINFLFYFVNIIIAFFSRKIFLETLGAEFIGLSGTLQNILGMLSLAELGIGASVSFHLYKPIRESNYNELNDKISLFGWLYRIVGFFILAVGLIISLFFPIIFNNTDIHLPLIYFVFFSFLGSSLIYYFINYRQILLSADQKQYVVSVYLQTGMVIKTLVQMFCCYYFLNYYIWAIIEFLFAIVACLILNYKIDKTYPWLKVIPSRGKVLYKEYPSILTSTRQIFIHKLKDFLLGQSDQILIFAFVSLKYVAYYGNYSMLISRVTSLFSVVMNSAEAGVGNLVAEGDKEKIKSVFWELMSMRYLFAGIISVCLYFMIPPFIVVWLGSEYLLSPFVTFLICLNAFILMSRTAVDAFNHAYGQYADVWSAWAEGGTNLLVTIIVASQIGIAGILLGKIVSLFFFVILWKPYYLFSDGFHEKYCEFWKHTLKYYLCLLISLGIICIADKYRPMTPSDGWGQLICYGLYIFSIFSVFYFCVLYFFSEGLKEFSKRMVKQIIKK</sequence>